<keyword evidence="2" id="KW-1185">Reference proteome</keyword>
<evidence type="ECO:0000313" key="1">
    <source>
        <dbReference type="EMBL" id="AEA46855.1"/>
    </source>
</evidence>
<dbReference type="Proteomes" id="UP000008136">
    <property type="component" value="Chromosome"/>
</dbReference>
<evidence type="ECO:0000313" key="2">
    <source>
        <dbReference type="Proteomes" id="UP000008136"/>
    </source>
</evidence>
<dbReference type="EMBL" id="CP002588">
    <property type="protein sequence ID" value="AEA46855.1"/>
    <property type="molecule type" value="Genomic_DNA"/>
</dbReference>
<name>F2KS14_ARCVS</name>
<dbReference type="HOGENOM" id="CLU_197234_0_0_2"/>
<protein>
    <submittedName>
        <fullName evidence="1">Uncharacterized protein</fullName>
    </submittedName>
</protein>
<reference evidence="1 2" key="1">
    <citation type="submission" date="2011-03" db="EMBL/GenBank/DDBJ databases">
        <title>The complete genome of Archaeoglobus veneficus SNP6.</title>
        <authorList>
            <consortium name="US DOE Joint Genome Institute (JGI-PGF)"/>
            <person name="Lucas S."/>
            <person name="Copeland A."/>
            <person name="Lapidus A."/>
            <person name="Bruce D."/>
            <person name="Goodwin L."/>
            <person name="Pitluck S."/>
            <person name="Kyrpides N."/>
            <person name="Mavromatis K."/>
            <person name="Pagani I."/>
            <person name="Ivanova N."/>
            <person name="Mikhailova N."/>
            <person name="Lu M."/>
            <person name="Detter J.C."/>
            <person name="Tapia R."/>
            <person name="Han C."/>
            <person name="Land M."/>
            <person name="Hauser L."/>
            <person name="Markowitz V."/>
            <person name="Cheng J.-F."/>
            <person name="Hugenholtz P."/>
            <person name="Woyke T."/>
            <person name="Wu D."/>
            <person name="Spring S."/>
            <person name="Brambilla E."/>
            <person name="Klenk H.-P."/>
            <person name="Eisen J.A."/>
        </authorList>
    </citation>
    <scope>NUCLEOTIDE SEQUENCE [LARGE SCALE GENOMIC DNA]</scope>
    <source>
        <strain>SNP6</strain>
    </source>
</reference>
<proteinExistence type="predicted"/>
<accession>F2KS14</accession>
<dbReference type="eggNOG" id="ENOG502N5A7">
    <property type="taxonomic scope" value="Archaea"/>
</dbReference>
<dbReference type="KEGG" id="ave:Arcve_0840"/>
<organism evidence="1 2">
    <name type="scientific">Archaeoglobus veneficus (strain DSM 11195 / SNP6)</name>
    <dbReference type="NCBI Taxonomy" id="693661"/>
    <lineage>
        <taxon>Archaea</taxon>
        <taxon>Methanobacteriati</taxon>
        <taxon>Methanobacteriota</taxon>
        <taxon>Archaeoglobi</taxon>
        <taxon>Archaeoglobales</taxon>
        <taxon>Archaeoglobaceae</taxon>
        <taxon>Archaeoglobus</taxon>
    </lineage>
</organism>
<sequence>MQQVNTIPENDREARIEKMYREKQERIARQIALRVARETVALATATAIKDPVVTASKVIEVAEMYLKWLRGGNDNYSS</sequence>
<dbReference type="AlphaFoldDB" id="F2KS14"/>
<dbReference type="GeneID" id="10393943"/>
<gene>
    <name evidence="1" type="ordered locus">Arcve_0840</name>
</gene>
<dbReference type="RefSeq" id="WP_013683527.1">
    <property type="nucleotide sequence ID" value="NC_015320.1"/>
</dbReference>